<dbReference type="Gene3D" id="1.10.132.100">
    <property type="match status" value="1"/>
</dbReference>
<proteinExistence type="predicted"/>
<accession>A0A5C4V2V1</accession>
<reference evidence="1 2" key="1">
    <citation type="submission" date="2019-06" db="EMBL/GenBank/DDBJ databases">
        <title>Draft genome of Streptomyces sedi sp. JCM16909.</title>
        <authorList>
            <person name="Klykleung N."/>
            <person name="Tanasupawat S."/>
            <person name="Kudo T."/>
            <person name="Yuki M."/>
            <person name="Ohkuma M."/>
        </authorList>
    </citation>
    <scope>NUCLEOTIDE SEQUENCE [LARGE SCALE GENOMIC DNA]</scope>
    <source>
        <strain evidence="1 2">JCM 16909</strain>
    </source>
</reference>
<name>A0A5C4V2V1_9ACTN</name>
<sequence length="509" mass="56039">MPAVPRDGTATGELSLVEVFARADELSTVEADTPGETVALVEYLLALCFAAGAHPESDDDWRAWIIEGRKLAPVAAWLGEQPDEDWDLFHPERPLGQNSLLRKDLARRGAGPAQLILEQAGDYSLHFDHHHLERPEPIPAARAFRAMLTQHVYGLYGRARLSGDELGPRVTNLATARLQDRIRVVALGETLGETLRLNLYPPEGPVGSFNRSWTGAEIERRGFQSKPPPREVTGPADLHSYLGRSILMRPVPGADGGPVAVDRVLIGAGELLALDPGKHLQDAVFAEQSNGQTRPLWPSVTRSLWHEAHALYSAVRDAEAGLYGRLRLLTERTRREGRAPYRLRAIGLVSDKTLAVAWTDGSYPYAPGLEDELCEASRGGSDIAEYLASGLKNASHVARDVTYPNQKPSDKAAQLARFDARTEFWPAARDPFYVLLDDVIIGALVEEALPTYASVLLVLAREYLRRRLDSLPRNSRGNRARALAEQSFEKHLTRAKAPAELRRVSADAP</sequence>
<dbReference type="AlphaFoldDB" id="A0A5C4V2V1"/>
<comment type="caution">
    <text evidence="1">The sequence shown here is derived from an EMBL/GenBank/DDBJ whole genome shotgun (WGS) entry which is preliminary data.</text>
</comment>
<dbReference type="RefSeq" id="WP_139644736.1">
    <property type="nucleotide sequence ID" value="NZ_BAAAZS010000126.1"/>
</dbReference>
<dbReference type="EMBL" id="VDGT01000008">
    <property type="protein sequence ID" value="TNM30302.1"/>
    <property type="molecule type" value="Genomic_DNA"/>
</dbReference>
<evidence type="ECO:0000313" key="2">
    <source>
        <dbReference type="Proteomes" id="UP000311713"/>
    </source>
</evidence>
<evidence type="ECO:0000313" key="1">
    <source>
        <dbReference type="EMBL" id="TNM30302.1"/>
    </source>
</evidence>
<organism evidence="1 2">
    <name type="scientific">Streptomyces sedi</name>
    <dbReference type="NCBI Taxonomy" id="555059"/>
    <lineage>
        <taxon>Bacteria</taxon>
        <taxon>Bacillati</taxon>
        <taxon>Actinomycetota</taxon>
        <taxon>Actinomycetes</taxon>
        <taxon>Kitasatosporales</taxon>
        <taxon>Streptomycetaceae</taxon>
        <taxon>Streptomyces</taxon>
    </lineage>
</organism>
<dbReference type="OrthoDB" id="3446946at2"/>
<dbReference type="Pfam" id="PF09481">
    <property type="entry name" value="CRISPR_Cse1"/>
    <property type="match status" value="1"/>
</dbReference>
<gene>
    <name evidence="1" type="ORF">FH715_13235</name>
</gene>
<protein>
    <submittedName>
        <fullName evidence="1">Type I-E CRISPR-associated protein Cse1/CasA</fullName>
    </submittedName>
</protein>
<dbReference type="InterPro" id="IPR013381">
    <property type="entry name" value="CRISPR-assoc_prot_Cse1"/>
</dbReference>
<dbReference type="Proteomes" id="UP000311713">
    <property type="component" value="Unassembled WGS sequence"/>
</dbReference>
<keyword evidence="2" id="KW-1185">Reference proteome</keyword>